<comment type="caution">
    <text evidence="5">The sequence shown here is derived from an EMBL/GenBank/DDBJ whole genome shotgun (WGS) entry which is preliminary data.</text>
</comment>
<dbReference type="Pfam" id="PF00076">
    <property type="entry name" value="RRM_1"/>
    <property type="match status" value="1"/>
</dbReference>
<feature type="domain" description="RRM" evidence="4">
    <location>
        <begin position="70"/>
        <end position="148"/>
    </location>
</feature>
<dbReference type="InterPro" id="IPR035979">
    <property type="entry name" value="RBD_domain_sf"/>
</dbReference>
<name>A0ABQ9P3Z4_9PEZI</name>
<evidence type="ECO:0000313" key="5">
    <source>
        <dbReference type="EMBL" id="KAJ9668711.1"/>
    </source>
</evidence>
<dbReference type="InterPro" id="IPR025715">
    <property type="entry name" value="FoP_C"/>
</dbReference>
<feature type="compositionally biased region" description="Basic residues" evidence="3">
    <location>
        <begin position="191"/>
        <end position="206"/>
    </location>
</feature>
<evidence type="ECO:0000259" key="4">
    <source>
        <dbReference type="PROSITE" id="PS50102"/>
    </source>
</evidence>
<feature type="compositionally biased region" description="Low complexity" evidence="3">
    <location>
        <begin position="28"/>
        <end position="46"/>
    </location>
</feature>
<feature type="compositionally biased region" description="Low complexity" evidence="3">
    <location>
        <begin position="169"/>
        <end position="190"/>
    </location>
</feature>
<dbReference type="Proteomes" id="UP001172684">
    <property type="component" value="Unassembled WGS sequence"/>
</dbReference>
<dbReference type="Pfam" id="PF13865">
    <property type="entry name" value="FoP_duplication"/>
    <property type="match status" value="1"/>
</dbReference>
<organism evidence="5 6">
    <name type="scientific">Coniosporium apollinis</name>
    <dbReference type="NCBI Taxonomy" id="61459"/>
    <lineage>
        <taxon>Eukaryota</taxon>
        <taxon>Fungi</taxon>
        <taxon>Dikarya</taxon>
        <taxon>Ascomycota</taxon>
        <taxon>Pezizomycotina</taxon>
        <taxon>Dothideomycetes</taxon>
        <taxon>Dothideomycetes incertae sedis</taxon>
        <taxon>Coniosporium</taxon>
    </lineage>
</organism>
<protein>
    <submittedName>
        <fullName evidence="5">RNA-binding RNA annealing protein</fullName>
    </submittedName>
</protein>
<dbReference type="SMART" id="SM00360">
    <property type="entry name" value="RRM"/>
    <property type="match status" value="1"/>
</dbReference>
<dbReference type="InterPro" id="IPR051229">
    <property type="entry name" value="ALYREF_mRNA_export"/>
</dbReference>
<sequence>MAGKLDQSLDEILKGRRQSARHPRPRRAATGPKATAPAAAPVGGVKKIVRSTKPAGKAAVPTGPSGAGESKIIVSNLPTDVNETQIKDYFGKTIGPVKKVLLTYGPNGQSRGVATIIFSKSSDAAKAAQQLNGIKVDNRPMKIEVVLGAKDVPPPAPAKGLNERISQPKPAAKAQPKPATATKATAGKAATRGRARRGRNAGRAKPKTAEELDAEMQDYFDGGATGQTTDAPMETNGGGAVQPAVNGGDAMEDEIL</sequence>
<dbReference type="SMART" id="SM01218">
    <property type="entry name" value="FoP_duplication"/>
    <property type="match status" value="1"/>
</dbReference>
<dbReference type="Gene3D" id="3.30.70.330">
    <property type="match status" value="1"/>
</dbReference>
<evidence type="ECO:0000256" key="1">
    <source>
        <dbReference type="ARBA" id="ARBA00022884"/>
    </source>
</evidence>
<dbReference type="InterPro" id="IPR012677">
    <property type="entry name" value="Nucleotide-bd_a/b_plait_sf"/>
</dbReference>
<dbReference type="PANTHER" id="PTHR19965:SF35">
    <property type="entry name" value="RNA ANNEALING PROTEIN YRA1"/>
    <property type="match status" value="1"/>
</dbReference>
<dbReference type="InterPro" id="IPR000504">
    <property type="entry name" value="RRM_dom"/>
</dbReference>
<dbReference type="EMBL" id="JAPDRL010000006">
    <property type="protein sequence ID" value="KAJ9668711.1"/>
    <property type="molecule type" value="Genomic_DNA"/>
</dbReference>
<keyword evidence="6" id="KW-1185">Reference proteome</keyword>
<evidence type="ECO:0000256" key="2">
    <source>
        <dbReference type="PROSITE-ProRule" id="PRU00176"/>
    </source>
</evidence>
<gene>
    <name evidence="5" type="primary">YRA1</name>
    <name evidence="5" type="ORF">H2201_001354</name>
</gene>
<evidence type="ECO:0000313" key="6">
    <source>
        <dbReference type="Proteomes" id="UP001172684"/>
    </source>
</evidence>
<dbReference type="SUPFAM" id="SSF54928">
    <property type="entry name" value="RNA-binding domain, RBD"/>
    <property type="match status" value="1"/>
</dbReference>
<feature type="region of interest" description="Disordered" evidence="3">
    <location>
        <begin position="1"/>
        <end position="71"/>
    </location>
</feature>
<proteinExistence type="predicted"/>
<dbReference type="PROSITE" id="PS50102">
    <property type="entry name" value="RRM"/>
    <property type="match status" value="1"/>
</dbReference>
<feature type="region of interest" description="Disordered" evidence="3">
    <location>
        <begin position="150"/>
        <end position="256"/>
    </location>
</feature>
<reference evidence="5" key="1">
    <citation type="submission" date="2022-10" db="EMBL/GenBank/DDBJ databases">
        <title>Culturing micro-colonial fungi from biological soil crusts in the Mojave desert and describing Neophaeococcomyces mojavensis, and introducing the new genera and species Taxawa tesnikishii.</title>
        <authorList>
            <person name="Kurbessoian T."/>
            <person name="Stajich J.E."/>
        </authorList>
    </citation>
    <scope>NUCLEOTIDE SEQUENCE</scope>
    <source>
        <strain evidence="5">TK_1</strain>
    </source>
</reference>
<evidence type="ECO:0000256" key="3">
    <source>
        <dbReference type="SAM" id="MobiDB-lite"/>
    </source>
</evidence>
<feature type="compositionally biased region" description="Basic residues" evidence="3">
    <location>
        <begin position="15"/>
        <end position="27"/>
    </location>
</feature>
<accession>A0ABQ9P3Z4</accession>
<dbReference type="PANTHER" id="PTHR19965">
    <property type="entry name" value="RNA AND EXPORT FACTOR BINDING PROTEIN"/>
    <property type="match status" value="1"/>
</dbReference>
<keyword evidence="1 2" id="KW-0694">RNA-binding</keyword>